<feature type="repeat" description="TPR" evidence="1">
    <location>
        <begin position="922"/>
        <end position="955"/>
    </location>
</feature>
<name>A0A6F9DF20_9ASCI</name>
<dbReference type="Gene3D" id="1.25.40.10">
    <property type="entry name" value="Tetratricopeptide repeat domain"/>
    <property type="match status" value="3"/>
</dbReference>
<organism evidence="3">
    <name type="scientific">Phallusia mammillata</name>
    <dbReference type="NCBI Taxonomy" id="59560"/>
    <lineage>
        <taxon>Eukaryota</taxon>
        <taxon>Metazoa</taxon>
        <taxon>Chordata</taxon>
        <taxon>Tunicata</taxon>
        <taxon>Ascidiacea</taxon>
        <taxon>Phlebobranchia</taxon>
        <taxon>Ascidiidae</taxon>
        <taxon>Phallusia</taxon>
    </lineage>
</organism>
<dbReference type="SUPFAM" id="SSF48452">
    <property type="entry name" value="TPR-like"/>
    <property type="match status" value="3"/>
</dbReference>
<dbReference type="PANTHER" id="PTHR23082">
    <property type="entry name" value="TRANSCRIPTION INITIATION FACTOR IIIC TFIIIC , POLYPEPTIDE 3-RELATED"/>
    <property type="match status" value="1"/>
</dbReference>
<feature type="region of interest" description="Disordered" evidence="2">
    <location>
        <begin position="1"/>
        <end position="45"/>
    </location>
</feature>
<proteinExistence type="evidence at transcript level"/>
<reference evidence="3" key="1">
    <citation type="submission" date="2020-04" db="EMBL/GenBank/DDBJ databases">
        <authorList>
            <person name="Neveu A P."/>
        </authorList>
    </citation>
    <scope>NUCLEOTIDE SEQUENCE</scope>
    <source>
        <tissue evidence="3">Whole embryo</tissue>
    </source>
</reference>
<gene>
    <name evidence="3" type="primary">Gtf3c3</name>
</gene>
<dbReference type="InterPro" id="IPR011990">
    <property type="entry name" value="TPR-like_helical_dom_sf"/>
</dbReference>
<dbReference type="Pfam" id="PF13181">
    <property type="entry name" value="TPR_8"/>
    <property type="match status" value="2"/>
</dbReference>
<dbReference type="SMART" id="SM00028">
    <property type="entry name" value="TPR"/>
    <property type="match status" value="5"/>
</dbReference>
<dbReference type="GO" id="GO:0006383">
    <property type="term" value="P:transcription by RNA polymerase III"/>
    <property type="evidence" value="ECO:0007669"/>
    <property type="project" value="InterPro"/>
</dbReference>
<dbReference type="GO" id="GO:0000127">
    <property type="term" value="C:transcription factor TFIIIC complex"/>
    <property type="evidence" value="ECO:0007669"/>
    <property type="project" value="TreeGrafter"/>
</dbReference>
<dbReference type="PANTHER" id="PTHR23082:SF0">
    <property type="entry name" value="GENERAL TRANSCRIPTION FACTOR 3C POLYPEPTIDE 3"/>
    <property type="match status" value="1"/>
</dbReference>
<evidence type="ECO:0000256" key="2">
    <source>
        <dbReference type="SAM" id="MobiDB-lite"/>
    </source>
</evidence>
<sequence>MEDFNQSSNLSTFIESIQPVPSPSKNTDVDKERSSSLTWSDLHTAPPLYESPSLANVLDGSPSVPTPSSLSIGFGHRRTHDEQIPFRSPPSNLDSSSLMELQTVTPSRVGISPKTIIKKVDQDRKEEEVQNDIPQLSSIFMPQLLPPEPQRSNLSDVQVHGHAFPTSVKQRPCQTELRQFQIVIGGNSPDSSHGDLDVDETSNKQPSTSANRTINFAHDSDEEVDRRNVKDIQEDLNIDQDVLTESRKVATKGKSTKLPRELRGLMGEANLRYARGEHEDTIKMCMEVIRLAPYAAEPFETLAMIYEERGETKKALQYSLLAAHVSPTDAEQWLHLAQLCLQQNDQFKALNCFCKAYNADRSNVDVAIQCAEMYKEFGSCANALHKYKAAMNAMKDDEKAVQLARDVAKVFHEKRESSFSVDILEEAMMKHPKHFKDVDMNMLCELLLLCEKFGHILKALMKHSGIALRFEDEIENRNTDEDYSGLVGISIPSSLAVDLRCKLAVAMIRLKKSHLVEEMVQDICEHDPADIGDLQFDLAETFMDAKDYTKALAILDLLVASPHYGLAAVWLRHADCCQLCGQSEKALFSYRQCISLAPGHVQTYLVYSAVLRKMKRFDIAIQALDEAAGYECDGKLRMQLHIERFNVLKAWGETGRKDKISAAADEAILMFANRLKVPFIDGKLVLIRRRHTSRNPLAGDVMLLRRRVTSENDKVPQHTDCVASDGNSIVLNKEEWLKMFEVTMEMLVTCGRYRDAVNLGEGAQYLSVWNDHAAPRQLMEHLTFSTCMLGGNYHYAYNYIRVWILQHPEKSQLWNLFNQITARTEDQRHHRFCMRLVAKLPDHAVLGILNGHNWLATGSYRNAMNEYVRAHKKLPNDSLLVMLIGIVFIHIACQKFSEQKNSLIVQGLAFLHKYMRMRDLPQESYYNVGRALHQLGLEHFAIHYYERALDCPPPVVKNPVVDGSKVAPPSDASIFDLRCEIAHNLSLIYRRSGNHVMANKVLMEHCVI</sequence>
<feature type="region of interest" description="Disordered" evidence="2">
    <location>
        <begin position="184"/>
        <end position="212"/>
    </location>
</feature>
<evidence type="ECO:0000256" key="1">
    <source>
        <dbReference type="PROSITE-ProRule" id="PRU00339"/>
    </source>
</evidence>
<dbReference type="PROSITE" id="PS50005">
    <property type="entry name" value="TPR"/>
    <property type="match status" value="1"/>
</dbReference>
<dbReference type="InterPro" id="IPR019734">
    <property type="entry name" value="TPR_rpt"/>
</dbReference>
<keyword evidence="1" id="KW-0802">TPR repeat</keyword>
<evidence type="ECO:0000313" key="3">
    <source>
        <dbReference type="EMBL" id="CAB3251339.1"/>
    </source>
</evidence>
<protein>
    <submittedName>
        <fullName evidence="3">General transcription factor 3C polypeptide 3-like</fullName>
    </submittedName>
</protein>
<dbReference type="InterPro" id="IPR039340">
    <property type="entry name" value="Tfc4/TFIIIC-102/Sfc4"/>
</dbReference>
<dbReference type="EMBL" id="LR785643">
    <property type="protein sequence ID" value="CAB3251339.1"/>
    <property type="molecule type" value="mRNA"/>
</dbReference>
<dbReference type="AlphaFoldDB" id="A0A6F9DF20"/>
<feature type="compositionally biased region" description="Polar residues" evidence="2">
    <location>
        <begin position="203"/>
        <end position="212"/>
    </location>
</feature>
<accession>A0A6F9DF20</accession>
<feature type="compositionally biased region" description="Polar residues" evidence="2">
    <location>
        <begin position="1"/>
        <end position="15"/>
    </location>
</feature>